<dbReference type="GO" id="GO:0022857">
    <property type="term" value="F:transmembrane transporter activity"/>
    <property type="evidence" value="ECO:0007669"/>
    <property type="project" value="InterPro"/>
</dbReference>
<evidence type="ECO:0000256" key="6">
    <source>
        <dbReference type="ARBA" id="ARBA00023136"/>
    </source>
</evidence>
<keyword evidence="5 8" id="KW-1133">Transmembrane helix</keyword>
<gene>
    <name evidence="10" type="ORF">CAE01nite_09040</name>
</gene>
<evidence type="ECO:0000256" key="2">
    <source>
        <dbReference type="ARBA" id="ARBA00022448"/>
    </source>
</evidence>
<feature type="transmembrane region" description="Helical" evidence="8">
    <location>
        <begin position="331"/>
        <end position="352"/>
    </location>
</feature>
<sequence>MTLSDPAVDRTAGRRRAGLVWGTAAAAYAVAVLHRSSLGVAGLEASERFGAGAAGLATFVVVQLVVYAGLQVPVGLLLDRLGPRRLIASGAVLMGIGQLVMALASDVRLALVARVLIGTGDALTFVSVIRLLPAWFPLRRVPLLTQVTGVVGMSGQVLAAVALVPVLHGGGWPTAFVTAAVVGVVVGAAVAVVVRDAPGPDRRRGAAGSPAPGVAAAPAPVRPRTRRALGAVLREPGTWLGFWVHFVGGSSINAMVLLWASPFLRSAEGRSPAEVSSLLSLTAVVALVAGPPIGHLTGRRPERRLAVVGVVAAAIGLAWAGLLLPPRPLPLWALALFMAVIAVGGPTSLVGLDVARAHNPRERMGTATGVANAGAFVGALLTMSAVGLVLDARGGAGVAAPLSDYRVALATAGGTWLLGVVGLVLAARRVTAGRSRPASPPPPPPAVPRPHADGVVDALVAGRAPAAAGPSSGRR</sequence>
<feature type="transmembrane region" description="Helical" evidence="8">
    <location>
        <begin position="111"/>
        <end position="132"/>
    </location>
</feature>
<feature type="transmembrane region" description="Helical" evidence="8">
    <location>
        <begin position="172"/>
        <end position="194"/>
    </location>
</feature>
<keyword evidence="4 8" id="KW-0812">Transmembrane</keyword>
<evidence type="ECO:0000256" key="8">
    <source>
        <dbReference type="SAM" id="Phobius"/>
    </source>
</evidence>
<evidence type="ECO:0000313" key="11">
    <source>
        <dbReference type="Proteomes" id="UP000321181"/>
    </source>
</evidence>
<feature type="transmembrane region" description="Helical" evidence="8">
    <location>
        <begin position="86"/>
        <end position="105"/>
    </location>
</feature>
<dbReference type="EMBL" id="BJYY01000004">
    <property type="protein sequence ID" value="GEO33179.1"/>
    <property type="molecule type" value="Genomic_DNA"/>
</dbReference>
<evidence type="ECO:0000256" key="3">
    <source>
        <dbReference type="ARBA" id="ARBA00022475"/>
    </source>
</evidence>
<keyword evidence="2" id="KW-0813">Transport</keyword>
<dbReference type="InterPro" id="IPR036259">
    <property type="entry name" value="MFS_trans_sf"/>
</dbReference>
<reference evidence="10 11" key="1">
    <citation type="submission" date="2019-07" db="EMBL/GenBank/DDBJ databases">
        <title>Whole genome shotgun sequence of Cellulomonas aerilata NBRC 106308.</title>
        <authorList>
            <person name="Hosoyama A."/>
            <person name="Uohara A."/>
            <person name="Ohji S."/>
            <person name="Ichikawa N."/>
        </authorList>
    </citation>
    <scope>NUCLEOTIDE SEQUENCE [LARGE SCALE GENOMIC DNA]</scope>
    <source>
        <strain evidence="10 11">NBRC 106308</strain>
    </source>
</reference>
<feature type="region of interest" description="Disordered" evidence="7">
    <location>
        <begin position="433"/>
        <end position="455"/>
    </location>
</feature>
<feature type="domain" description="Major facilitator superfamily (MFS) profile" evidence="9">
    <location>
        <begin position="20"/>
        <end position="431"/>
    </location>
</feature>
<proteinExistence type="predicted"/>
<feature type="transmembrane region" description="Helical" evidence="8">
    <location>
        <begin position="19"/>
        <end position="37"/>
    </location>
</feature>
<feature type="transmembrane region" description="Helical" evidence="8">
    <location>
        <begin position="305"/>
        <end position="325"/>
    </location>
</feature>
<evidence type="ECO:0000313" key="10">
    <source>
        <dbReference type="EMBL" id="GEO33179.1"/>
    </source>
</evidence>
<dbReference type="Proteomes" id="UP000321181">
    <property type="component" value="Unassembled WGS sequence"/>
</dbReference>
<dbReference type="Pfam" id="PF07690">
    <property type="entry name" value="MFS_1"/>
    <property type="match status" value="1"/>
</dbReference>
<accession>A0A512D9N2</accession>
<dbReference type="CDD" id="cd06174">
    <property type="entry name" value="MFS"/>
    <property type="match status" value="1"/>
</dbReference>
<keyword evidence="6 8" id="KW-0472">Membrane</keyword>
<feature type="transmembrane region" description="Helical" evidence="8">
    <location>
        <begin position="364"/>
        <end position="387"/>
    </location>
</feature>
<protein>
    <submittedName>
        <fullName evidence="10">MFS transporter</fullName>
    </submittedName>
</protein>
<feature type="transmembrane region" description="Helical" evidence="8">
    <location>
        <begin position="144"/>
        <end position="166"/>
    </location>
</feature>
<dbReference type="GO" id="GO:0005886">
    <property type="term" value="C:plasma membrane"/>
    <property type="evidence" value="ECO:0007669"/>
    <property type="project" value="UniProtKB-SubCell"/>
</dbReference>
<organism evidence="10 11">
    <name type="scientific">Cellulomonas aerilata</name>
    <dbReference type="NCBI Taxonomy" id="515326"/>
    <lineage>
        <taxon>Bacteria</taxon>
        <taxon>Bacillati</taxon>
        <taxon>Actinomycetota</taxon>
        <taxon>Actinomycetes</taxon>
        <taxon>Micrococcales</taxon>
        <taxon>Cellulomonadaceae</taxon>
        <taxon>Cellulomonas</taxon>
    </lineage>
</organism>
<dbReference type="PANTHER" id="PTHR23517:SF3">
    <property type="entry name" value="INTEGRAL MEMBRANE TRANSPORT PROTEIN"/>
    <property type="match status" value="1"/>
</dbReference>
<dbReference type="AlphaFoldDB" id="A0A512D9N2"/>
<evidence type="ECO:0000256" key="4">
    <source>
        <dbReference type="ARBA" id="ARBA00022692"/>
    </source>
</evidence>
<comment type="caution">
    <text evidence="10">The sequence shown here is derived from an EMBL/GenBank/DDBJ whole genome shotgun (WGS) entry which is preliminary data.</text>
</comment>
<keyword evidence="3" id="KW-1003">Cell membrane</keyword>
<dbReference type="InterPro" id="IPR011701">
    <property type="entry name" value="MFS"/>
</dbReference>
<dbReference type="OrthoDB" id="4332123at2"/>
<feature type="transmembrane region" description="Helical" evidence="8">
    <location>
        <begin position="49"/>
        <end position="74"/>
    </location>
</feature>
<dbReference type="PANTHER" id="PTHR23517">
    <property type="entry name" value="RESISTANCE PROTEIN MDTM, PUTATIVE-RELATED-RELATED"/>
    <property type="match status" value="1"/>
</dbReference>
<keyword evidence="11" id="KW-1185">Reference proteome</keyword>
<evidence type="ECO:0000256" key="1">
    <source>
        <dbReference type="ARBA" id="ARBA00004651"/>
    </source>
</evidence>
<dbReference type="PROSITE" id="PS50850">
    <property type="entry name" value="MFS"/>
    <property type="match status" value="1"/>
</dbReference>
<name>A0A512D9N2_9CELL</name>
<feature type="transmembrane region" description="Helical" evidence="8">
    <location>
        <begin position="242"/>
        <end position="263"/>
    </location>
</feature>
<feature type="transmembrane region" description="Helical" evidence="8">
    <location>
        <begin position="407"/>
        <end position="427"/>
    </location>
</feature>
<comment type="subcellular location">
    <subcellularLocation>
        <location evidence="1">Cell membrane</location>
        <topology evidence="1">Multi-pass membrane protein</topology>
    </subcellularLocation>
</comment>
<evidence type="ECO:0000256" key="7">
    <source>
        <dbReference type="SAM" id="MobiDB-lite"/>
    </source>
</evidence>
<dbReference type="InterPro" id="IPR020846">
    <property type="entry name" value="MFS_dom"/>
</dbReference>
<feature type="compositionally biased region" description="Pro residues" evidence="7">
    <location>
        <begin position="438"/>
        <end position="448"/>
    </location>
</feature>
<dbReference type="RefSeq" id="WP_146900635.1">
    <property type="nucleotide sequence ID" value="NZ_BJYY01000004.1"/>
</dbReference>
<evidence type="ECO:0000259" key="9">
    <source>
        <dbReference type="PROSITE" id="PS50850"/>
    </source>
</evidence>
<dbReference type="SUPFAM" id="SSF103473">
    <property type="entry name" value="MFS general substrate transporter"/>
    <property type="match status" value="1"/>
</dbReference>
<evidence type="ECO:0000256" key="5">
    <source>
        <dbReference type="ARBA" id="ARBA00022989"/>
    </source>
</evidence>
<dbReference type="InterPro" id="IPR050171">
    <property type="entry name" value="MFS_Transporters"/>
</dbReference>
<feature type="transmembrane region" description="Helical" evidence="8">
    <location>
        <begin position="275"/>
        <end position="293"/>
    </location>
</feature>
<dbReference type="Gene3D" id="1.20.1250.20">
    <property type="entry name" value="MFS general substrate transporter like domains"/>
    <property type="match status" value="2"/>
</dbReference>